<feature type="region of interest" description="Disordered" evidence="1">
    <location>
        <begin position="1"/>
        <end position="38"/>
    </location>
</feature>
<dbReference type="EMBL" id="FPAB01000005">
    <property type="protein sequence ID" value="SFS94333.1"/>
    <property type="molecule type" value="Genomic_DNA"/>
</dbReference>
<evidence type="ECO:0000313" key="4">
    <source>
        <dbReference type="Proteomes" id="UP000198873"/>
    </source>
</evidence>
<organism evidence="3 4">
    <name type="scientific">Streptomyces harbinensis</name>
    <dbReference type="NCBI Taxonomy" id="1176198"/>
    <lineage>
        <taxon>Bacteria</taxon>
        <taxon>Bacillati</taxon>
        <taxon>Actinomycetota</taxon>
        <taxon>Actinomycetes</taxon>
        <taxon>Kitasatosporales</taxon>
        <taxon>Streptomycetaceae</taxon>
        <taxon>Streptomyces</taxon>
    </lineage>
</organism>
<proteinExistence type="predicted"/>
<sequence length="208" mass="21863">MGGVSSDVTEKSQPAEQAGETGDTQPTAPPPPKRSKLKSVRDMVLSMAVITAVSFGLYLLAPGRDAGADPVKEIGYQTEADLAARAAPYELLVPEGLSEEWRATSVRYRATDPLGATWKLGFTDPDNEFAGLVQADGDPATVIPGATQGAEDTGESITLGGREWTWYEGTPYNALVLAGDEATAVVAGTAPRERLTEFAEALRPVTAP</sequence>
<keyword evidence="4" id="KW-1185">Reference proteome</keyword>
<evidence type="ECO:0000313" key="3">
    <source>
        <dbReference type="EMBL" id="SFS94333.1"/>
    </source>
</evidence>
<name>A0A1I6TYL3_9ACTN</name>
<dbReference type="STRING" id="1176198.SAMN05444716_105100"/>
<dbReference type="Pfam" id="PF14030">
    <property type="entry name" value="DUF4245"/>
    <property type="match status" value="1"/>
</dbReference>
<keyword evidence="2" id="KW-0812">Transmembrane</keyword>
<reference evidence="4" key="1">
    <citation type="submission" date="2016-10" db="EMBL/GenBank/DDBJ databases">
        <authorList>
            <person name="Varghese N."/>
            <person name="Submissions S."/>
        </authorList>
    </citation>
    <scope>NUCLEOTIDE SEQUENCE [LARGE SCALE GENOMIC DNA]</scope>
    <source>
        <strain evidence="4">CGMCC 4.7047</strain>
    </source>
</reference>
<keyword evidence="2" id="KW-1133">Transmembrane helix</keyword>
<dbReference type="Proteomes" id="UP000198873">
    <property type="component" value="Unassembled WGS sequence"/>
</dbReference>
<gene>
    <name evidence="3" type="ORF">SAMN05444716_105100</name>
</gene>
<evidence type="ECO:0000256" key="1">
    <source>
        <dbReference type="SAM" id="MobiDB-lite"/>
    </source>
</evidence>
<feature type="transmembrane region" description="Helical" evidence="2">
    <location>
        <begin position="43"/>
        <end position="61"/>
    </location>
</feature>
<evidence type="ECO:0000256" key="2">
    <source>
        <dbReference type="SAM" id="Phobius"/>
    </source>
</evidence>
<dbReference type="AlphaFoldDB" id="A0A1I6TYL3"/>
<evidence type="ECO:0008006" key="5">
    <source>
        <dbReference type="Google" id="ProtNLM"/>
    </source>
</evidence>
<protein>
    <recommendedName>
        <fullName evidence="5">DUF4245 domain-containing protein</fullName>
    </recommendedName>
</protein>
<keyword evidence="2" id="KW-0472">Membrane</keyword>
<accession>A0A1I6TYL3</accession>
<dbReference type="InterPro" id="IPR025339">
    <property type="entry name" value="DUF4245"/>
</dbReference>